<keyword evidence="3" id="KW-1185">Reference proteome</keyword>
<reference evidence="2 3" key="1">
    <citation type="submission" date="2023-08" db="EMBL/GenBank/DDBJ databases">
        <title>Annotated Genome Sequence of Vanrija albida AlHP1.</title>
        <authorList>
            <person name="Herzog R."/>
        </authorList>
    </citation>
    <scope>NUCLEOTIDE SEQUENCE [LARGE SCALE GENOMIC DNA]</scope>
    <source>
        <strain evidence="2 3">AlHP1</strain>
    </source>
</reference>
<name>A0ABR3Q2X1_9TREE</name>
<dbReference type="GeneID" id="95986870"/>
<proteinExistence type="predicted"/>
<dbReference type="Proteomes" id="UP001565368">
    <property type="component" value="Unassembled WGS sequence"/>
</dbReference>
<evidence type="ECO:0000256" key="1">
    <source>
        <dbReference type="SAM" id="MobiDB-lite"/>
    </source>
</evidence>
<sequence length="126" mass="14062">MSRRKHVKPVTKKQKAAARRRKTKAAAERAALAQGHAGPGLLAAVEAWNAAVPILRHRRGHPELLSSWRPKLYLCGIGRWPRDGGRKELGQVLAGLLKGEGINYFDISKIRGSPVKCRQYVFVEFK</sequence>
<evidence type="ECO:0000313" key="2">
    <source>
        <dbReference type="EMBL" id="KAL1409003.1"/>
    </source>
</evidence>
<protein>
    <submittedName>
        <fullName evidence="2">Uncharacterized protein</fullName>
    </submittedName>
</protein>
<organism evidence="2 3">
    <name type="scientific">Vanrija albida</name>
    <dbReference type="NCBI Taxonomy" id="181172"/>
    <lineage>
        <taxon>Eukaryota</taxon>
        <taxon>Fungi</taxon>
        <taxon>Dikarya</taxon>
        <taxon>Basidiomycota</taxon>
        <taxon>Agaricomycotina</taxon>
        <taxon>Tremellomycetes</taxon>
        <taxon>Trichosporonales</taxon>
        <taxon>Trichosporonaceae</taxon>
        <taxon>Vanrija</taxon>
    </lineage>
</organism>
<accession>A0ABR3Q2X1</accession>
<dbReference type="RefSeq" id="XP_069208947.1">
    <property type="nucleotide sequence ID" value="XM_069354305.1"/>
</dbReference>
<dbReference type="EMBL" id="JBBXJM010000004">
    <property type="protein sequence ID" value="KAL1409003.1"/>
    <property type="molecule type" value="Genomic_DNA"/>
</dbReference>
<gene>
    <name evidence="2" type="ORF">Q8F55_005827</name>
</gene>
<feature type="compositionally biased region" description="Basic residues" evidence="1">
    <location>
        <begin position="1"/>
        <end position="24"/>
    </location>
</feature>
<feature type="region of interest" description="Disordered" evidence="1">
    <location>
        <begin position="1"/>
        <end position="26"/>
    </location>
</feature>
<evidence type="ECO:0000313" key="3">
    <source>
        <dbReference type="Proteomes" id="UP001565368"/>
    </source>
</evidence>
<comment type="caution">
    <text evidence="2">The sequence shown here is derived from an EMBL/GenBank/DDBJ whole genome shotgun (WGS) entry which is preliminary data.</text>
</comment>